<evidence type="ECO:0000313" key="3">
    <source>
        <dbReference type="Proteomes" id="UP001305606"/>
    </source>
</evidence>
<protein>
    <submittedName>
        <fullName evidence="2">DUF6355 family natural product biosynthesis protein</fullName>
    </submittedName>
</protein>
<proteinExistence type="predicted"/>
<name>A0ABY9V0L7_9ACTN</name>
<feature type="chain" id="PRO_5045308524" evidence="1">
    <location>
        <begin position="41"/>
        <end position="107"/>
    </location>
</feature>
<keyword evidence="3" id="KW-1185">Reference proteome</keyword>
<dbReference type="Pfam" id="PF19882">
    <property type="entry name" value="DUF6355"/>
    <property type="match status" value="1"/>
</dbReference>
<dbReference type="EMBL" id="CP117522">
    <property type="protein sequence ID" value="WNE96250.1"/>
    <property type="molecule type" value="Genomic_DNA"/>
</dbReference>
<keyword evidence="1" id="KW-0732">Signal</keyword>
<dbReference type="RefSeq" id="WP_311035454.1">
    <property type="nucleotide sequence ID" value="NZ_CP117522.1"/>
</dbReference>
<accession>A0ABY9V0L7</accession>
<evidence type="ECO:0000256" key="1">
    <source>
        <dbReference type="SAM" id="SignalP"/>
    </source>
</evidence>
<feature type="signal peptide" evidence="1">
    <location>
        <begin position="1"/>
        <end position="40"/>
    </location>
</feature>
<sequence length="107" mass="11472">MQLVNAVKSRTSGRWKRAVLPVAALAAIAAYGPFAPQAQAAPALKDPCGFFETSTDAYYNHCTTDNSHIVIEIDDWFTNTEMCVGPGVTWIGAAGDVDGAWYTGRTC</sequence>
<evidence type="ECO:0000313" key="2">
    <source>
        <dbReference type="EMBL" id="WNE96250.1"/>
    </source>
</evidence>
<reference evidence="2 3" key="1">
    <citation type="submission" date="2023-02" db="EMBL/GenBank/DDBJ databases">
        <title>Streptomyces sp. SCA4-21 with antifungal activity against Fusarium oxysporum f. sp. cubense, Streptomyces sp. SCA2-17 with antifungal activity against Fusarium oxysporum f. sp. cubense.</title>
        <authorList>
            <person name="Qi D."/>
        </authorList>
    </citation>
    <scope>NUCLEOTIDE SEQUENCE [LARGE SCALE GENOMIC DNA]</scope>
    <source>
        <strain evidence="2 3">SCA4-21</strain>
    </source>
</reference>
<gene>
    <name evidence="2" type="ORF">PS467_13350</name>
</gene>
<dbReference type="Proteomes" id="UP001305606">
    <property type="component" value="Chromosome"/>
</dbReference>
<dbReference type="InterPro" id="IPR045935">
    <property type="entry name" value="DUF6355"/>
</dbReference>
<organism evidence="2 3">
    <name type="scientific">Streptomyces luomodiensis</name>
    <dbReference type="NCBI Taxonomy" id="3026192"/>
    <lineage>
        <taxon>Bacteria</taxon>
        <taxon>Bacillati</taxon>
        <taxon>Actinomycetota</taxon>
        <taxon>Actinomycetes</taxon>
        <taxon>Kitasatosporales</taxon>
        <taxon>Streptomycetaceae</taxon>
        <taxon>Streptomyces</taxon>
    </lineage>
</organism>